<dbReference type="Proteomes" id="UP000683493">
    <property type="component" value="Chromosome"/>
</dbReference>
<organism evidence="7 8">
    <name type="scientific">Geomonas diazotrophica</name>
    <dbReference type="NCBI Taxonomy" id="2843197"/>
    <lineage>
        <taxon>Bacteria</taxon>
        <taxon>Pseudomonadati</taxon>
        <taxon>Thermodesulfobacteriota</taxon>
        <taxon>Desulfuromonadia</taxon>
        <taxon>Geobacterales</taxon>
        <taxon>Geobacteraceae</taxon>
        <taxon>Geomonas</taxon>
    </lineage>
</organism>
<sequence length="193" mass="20842">MLKRFIYALILGLFLASGAVAAEAKNPVVLIETNQGNVKVELFQKEAPISVKNFLDYAKGGFYNGTIFHRVIPNFMIQGGGFSQDLMPKQTKAPIKNEAANGLKNDRGTIAMARTMVVDSATAQFFINVVNNNFLNHNPAGGQMGYGYAVFGKVIEGMDVVDKIAATRTGKGANGMPDVPQTPMVIKSVKEIK</sequence>
<evidence type="ECO:0000256" key="4">
    <source>
        <dbReference type="ARBA" id="ARBA00023235"/>
    </source>
</evidence>
<keyword evidence="4 7" id="KW-0413">Isomerase</keyword>
<feature type="chain" id="PRO_5045069359" description="peptidylprolyl isomerase" evidence="5">
    <location>
        <begin position="22"/>
        <end position="193"/>
    </location>
</feature>
<protein>
    <recommendedName>
        <fullName evidence="2">peptidylprolyl isomerase</fullName>
        <ecNumber evidence="2">5.2.1.8</ecNumber>
    </recommendedName>
</protein>
<evidence type="ECO:0000259" key="6">
    <source>
        <dbReference type="PROSITE" id="PS50072"/>
    </source>
</evidence>
<reference evidence="7 8" key="1">
    <citation type="submission" date="2021-06" db="EMBL/GenBank/DDBJ databases">
        <title>Gemonas diversity in paddy soil.</title>
        <authorList>
            <person name="Liu G."/>
        </authorList>
    </citation>
    <scope>NUCLEOTIDE SEQUENCE [LARGE SCALE GENOMIC DNA]</scope>
    <source>
        <strain evidence="7 8">RG29</strain>
    </source>
</reference>
<proteinExistence type="inferred from homology"/>
<feature type="domain" description="PPIase cyclophilin-type" evidence="6">
    <location>
        <begin position="32"/>
        <end position="191"/>
    </location>
</feature>
<evidence type="ECO:0000256" key="5">
    <source>
        <dbReference type="SAM" id="SignalP"/>
    </source>
</evidence>
<dbReference type="Pfam" id="PF00160">
    <property type="entry name" value="Pro_isomerase"/>
    <property type="match status" value="1"/>
</dbReference>
<dbReference type="InterPro" id="IPR020892">
    <property type="entry name" value="Cyclophilin-type_PPIase_CS"/>
</dbReference>
<keyword evidence="8" id="KW-1185">Reference proteome</keyword>
<keyword evidence="3" id="KW-0697">Rotamase</keyword>
<dbReference type="PROSITE" id="PS00170">
    <property type="entry name" value="CSA_PPIASE_1"/>
    <property type="match status" value="1"/>
</dbReference>
<feature type="signal peptide" evidence="5">
    <location>
        <begin position="1"/>
        <end position="21"/>
    </location>
</feature>
<dbReference type="EC" id="5.2.1.8" evidence="2"/>
<dbReference type="EMBL" id="CP076724">
    <property type="protein sequence ID" value="QWV97265.1"/>
    <property type="molecule type" value="Genomic_DNA"/>
</dbReference>
<name>A0ABX8JFW8_9BACT</name>
<evidence type="ECO:0000256" key="1">
    <source>
        <dbReference type="ARBA" id="ARBA00007365"/>
    </source>
</evidence>
<evidence type="ECO:0000313" key="8">
    <source>
        <dbReference type="Proteomes" id="UP000683493"/>
    </source>
</evidence>
<dbReference type="PROSITE" id="PS50072">
    <property type="entry name" value="CSA_PPIASE_2"/>
    <property type="match status" value="1"/>
</dbReference>
<dbReference type="InterPro" id="IPR044665">
    <property type="entry name" value="E_coli_cyclophilin_A-like"/>
</dbReference>
<evidence type="ECO:0000256" key="3">
    <source>
        <dbReference type="ARBA" id="ARBA00023110"/>
    </source>
</evidence>
<evidence type="ECO:0000313" key="7">
    <source>
        <dbReference type="EMBL" id="QWV97265.1"/>
    </source>
</evidence>
<comment type="similarity">
    <text evidence="1">Belongs to the cyclophilin-type PPIase family.</text>
</comment>
<keyword evidence="5" id="KW-0732">Signal</keyword>
<gene>
    <name evidence="7" type="ORF">KP005_18270</name>
</gene>
<dbReference type="InterPro" id="IPR002130">
    <property type="entry name" value="Cyclophilin-type_PPIase_dom"/>
</dbReference>
<evidence type="ECO:0000256" key="2">
    <source>
        <dbReference type="ARBA" id="ARBA00013194"/>
    </source>
</evidence>
<dbReference type="PANTHER" id="PTHR43246">
    <property type="entry name" value="PEPTIDYL-PROLYL CIS-TRANS ISOMERASE CYP38, CHLOROPLASTIC"/>
    <property type="match status" value="1"/>
</dbReference>
<accession>A0ABX8JFW8</accession>
<dbReference type="GO" id="GO:0003755">
    <property type="term" value="F:peptidyl-prolyl cis-trans isomerase activity"/>
    <property type="evidence" value="ECO:0007669"/>
    <property type="project" value="UniProtKB-EC"/>
</dbReference>